<keyword evidence="10 15" id="KW-0547">Nucleotide-binding</keyword>
<dbReference type="STRING" id="1385510.GCA_000425205_01545"/>
<evidence type="ECO:0000256" key="15">
    <source>
        <dbReference type="HAMAP-Rule" id="MF_01019"/>
    </source>
</evidence>
<dbReference type="EC" id="3.6.1.31" evidence="15"/>
<evidence type="ECO:0000313" key="18">
    <source>
        <dbReference type="Proteomes" id="UP000030528"/>
    </source>
</evidence>
<evidence type="ECO:0000256" key="10">
    <source>
        <dbReference type="ARBA" id="ARBA00022741"/>
    </source>
</evidence>
<dbReference type="NCBIfam" id="TIGR03188">
    <property type="entry name" value="histidine_hisI"/>
    <property type="match status" value="1"/>
</dbReference>
<name>A0A0A5GLN5_9BACI</name>
<dbReference type="eggNOG" id="COG0139">
    <property type="taxonomic scope" value="Bacteria"/>
</dbReference>
<evidence type="ECO:0000256" key="4">
    <source>
        <dbReference type="ARBA" id="ARBA00005169"/>
    </source>
</evidence>
<gene>
    <name evidence="15" type="primary">hisI</name>
    <name evidence="15" type="synonym">hisIE</name>
    <name evidence="17" type="ORF">N781_13560</name>
</gene>
<evidence type="ECO:0000256" key="13">
    <source>
        <dbReference type="ARBA" id="ARBA00023102"/>
    </source>
</evidence>
<dbReference type="InterPro" id="IPR038019">
    <property type="entry name" value="PRib_AMP_CycHydrolase_sf"/>
</dbReference>
<evidence type="ECO:0000256" key="9">
    <source>
        <dbReference type="ARBA" id="ARBA00022605"/>
    </source>
</evidence>
<dbReference type="GO" id="GO:0005524">
    <property type="term" value="F:ATP binding"/>
    <property type="evidence" value="ECO:0007669"/>
    <property type="project" value="UniProtKB-KW"/>
</dbReference>
<comment type="similarity">
    <text evidence="7 15">In the N-terminal section; belongs to the PRA-CH family.</text>
</comment>
<dbReference type="CDD" id="cd11534">
    <property type="entry name" value="NTP-PPase_HisIE_like"/>
    <property type="match status" value="1"/>
</dbReference>
<evidence type="ECO:0000256" key="6">
    <source>
        <dbReference type="ARBA" id="ARBA00007731"/>
    </source>
</evidence>
<dbReference type="Gene3D" id="1.10.287.1080">
    <property type="entry name" value="MazG-like"/>
    <property type="match status" value="1"/>
</dbReference>
<dbReference type="RefSeq" id="WP_026799981.1">
    <property type="nucleotide sequence ID" value="NZ_AULI01000006.1"/>
</dbReference>
<dbReference type="InterPro" id="IPR023019">
    <property type="entry name" value="His_synth_HisIE"/>
</dbReference>
<dbReference type="Pfam" id="PF01502">
    <property type="entry name" value="PRA-CH"/>
    <property type="match status" value="1"/>
</dbReference>
<evidence type="ECO:0000256" key="1">
    <source>
        <dbReference type="ARBA" id="ARBA00000024"/>
    </source>
</evidence>
<dbReference type="eggNOG" id="COG0140">
    <property type="taxonomic scope" value="Bacteria"/>
</dbReference>
<dbReference type="AlphaFoldDB" id="A0A0A5GLN5"/>
<sequence>MKLEDVKFDDQGLVPAIIQDAMSKEVLTLAYMNKEAIEQTVATGETVLYSRSRQELWHKGATSGNTQSVQTMTYDCDQDAILLQVIPSGPACHTGSYSCFHEVVYGEETQPKEQRYQILDELQSVLAERKATLPEGSYTSSLFQEGVDRILKKVGEEAGEVIIAAKNNDNEELTWETADLLFHTLMLLTNQGLPFDEVLRALEQRHQKK</sequence>
<dbReference type="EC" id="3.5.4.19" evidence="15"/>
<comment type="similarity">
    <text evidence="6 15">In the C-terminal section; belongs to the PRA-PH family.</text>
</comment>
<keyword evidence="9 15" id="KW-0028">Amino-acid biosynthesis</keyword>
<dbReference type="GO" id="GO:0004636">
    <property type="term" value="F:phosphoribosyl-ATP diphosphatase activity"/>
    <property type="evidence" value="ECO:0007669"/>
    <property type="project" value="UniProtKB-UniRule"/>
</dbReference>
<dbReference type="HAMAP" id="MF_01021">
    <property type="entry name" value="HisI"/>
    <property type="match status" value="1"/>
</dbReference>
<dbReference type="UniPathway" id="UPA00031">
    <property type="reaction ID" value="UER00007"/>
</dbReference>
<dbReference type="OrthoDB" id="9795769at2"/>
<protein>
    <recommendedName>
        <fullName evidence="15">Histidine biosynthesis bifunctional protein HisIE</fullName>
    </recommendedName>
    <domain>
        <recommendedName>
            <fullName evidence="15">Phosphoribosyl-AMP cyclohydrolase</fullName>
            <shortName evidence="15">PRA-CH</shortName>
            <ecNumber evidence="15">3.5.4.19</ecNumber>
        </recommendedName>
    </domain>
    <domain>
        <recommendedName>
            <fullName evidence="15">Phosphoribosyl-ATP pyrophosphatase</fullName>
            <shortName evidence="15">PRA-PH</shortName>
            <ecNumber evidence="15">3.6.1.31</ecNumber>
        </recommendedName>
    </domain>
</protein>
<evidence type="ECO:0000256" key="3">
    <source>
        <dbReference type="ARBA" id="ARBA00004496"/>
    </source>
</evidence>
<evidence type="ECO:0000256" key="8">
    <source>
        <dbReference type="ARBA" id="ARBA00022490"/>
    </source>
</evidence>
<evidence type="ECO:0000256" key="5">
    <source>
        <dbReference type="ARBA" id="ARBA00005204"/>
    </source>
</evidence>
<dbReference type="Gene3D" id="3.10.20.810">
    <property type="entry name" value="Phosphoribosyl-AMP cyclohydrolase"/>
    <property type="match status" value="1"/>
</dbReference>
<feature type="domain" description="Phosphoribosyl-AMP cyclohydrolase" evidence="16">
    <location>
        <begin position="29"/>
        <end position="101"/>
    </location>
</feature>
<dbReference type="NCBIfam" id="NF001611">
    <property type="entry name" value="PRK00400.1-3"/>
    <property type="match status" value="1"/>
</dbReference>
<keyword evidence="12 15" id="KW-0067">ATP-binding</keyword>
<dbReference type="PANTHER" id="PTHR42945">
    <property type="entry name" value="HISTIDINE BIOSYNTHESIS BIFUNCTIONAL PROTEIN"/>
    <property type="match status" value="1"/>
</dbReference>
<keyword evidence="18" id="KW-1185">Reference proteome</keyword>
<comment type="pathway">
    <text evidence="5 15">Amino-acid biosynthesis; L-histidine biosynthesis; L-histidine from 5-phospho-alpha-D-ribose 1-diphosphate: step 2/9.</text>
</comment>
<feature type="region of interest" description="Phosphoribosyl-AMP cyclohydrolase" evidence="15">
    <location>
        <begin position="1"/>
        <end position="118"/>
    </location>
</feature>
<keyword evidence="14 15" id="KW-0511">Multifunctional enzyme</keyword>
<evidence type="ECO:0000256" key="7">
    <source>
        <dbReference type="ARBA" id="ARBA00008299"/>
    </source>
</evidence>
<dbReference type="HAMAP" id="MF_01020">
    <property type="entry name" value="HisE"/>
    <property type="match status" value="1"/>
</dbReference>
<evidence type="ECO:0000256" key="14">
    <source>
        <dbReference type="ARBA" id="ARBA00023268"/>
    </source>
</evidence>
<dbReference type="InterPro" id="IPR021130">
    <property type="entry name" value="PRib-ATP_PPHydrolase-like"/>
</dbReference>
<accession>A0A0A5GLN5</accession>
<comment type="catalytic activity">
    <reaction evidence="2 15">
        <text>1-(5-phospho-beta-D-ribosyl)-ATP + H2O = 1-(5-phospho-beta-D-ribosyl)-5'-AMP + diphosphate + H(+)</text>
        <dbReference type="Rhea" id="RHEA:22828"/>
        <dbReference type="ChEBI" id="CHEBI:15377"/>
        <dbReference type="ChEBI" id="CHEBI:15378"/>
        <dbReference type="ChEBI" id="CHEBI:33019"/>
        <dbReference type="ChEBI" id="CHEBI:59457"/>
        <dbReference type="ChEBI" id="CHEBI:73183"/>
        <dbReference type="EC" id="3.6.1.31"/>
    </reaction>
</comment>
<dbReference type="SUPFAM" id="SSF101386">
    <property type="entry name" value="all-alpha NTP pyrophosphatases"/>
    <property type="match status" value="1"/>
</dbReference>
<dbReference type="Proteomes" id="UP000030528">
    <property type="component" value="Unassembled WGS sequence"/>
</dbReference>
<keyword evidence="13 15" id="KW-0368">Histidine biosynthesis</keyword>
<evidence type="ECO:0000259" key="16">
    <source>
        <dbReference type="Pfam" id="PF01502"/>
    </source>
</evidence>
<dbReference type="InterPro" id="IPR002496">
    <property type="entry name" value="PRib_AMP_CycHydrolase_dom"/>
</dbReference>
<evidence type="ECO:0000313" key="17">
    <source>
        <dbReference type="EMBL" id="KGX92909.1"/>
    </source>
</evidence>
<dbReference type="GO" id="GO:0000105">
    <property type="term" value="P:L-histidine biosynthetic process"/>
    <property type="evidence" value="ECO:0007669"/>
    <property type="project" value="UniProtKB-UniRule"/>
</dbReference>
<dbReference type="Pfam" id="PF01503">
    <property type="entry name" value="PRA-PH"/>
    <property type="match status" value="1"/>
</dbReference>
<keyword evidence="8 15" id="KW-0963">Cytoplasm</keyword>
<comment type="subcellular location">
    <subcellularLocation>
        <location evidence="3 15">Cytoplasm</location>
    </subcellularLocation>
</comment>
<dbReference type="SUPFAM" id="SSF141734">
    <property type="entry name" value="HisI-like"/>
    <property type="match status" value="1"/>
</dbReference>
<feature type="region of interest" description="Phosphoribosyl-ATP pyrophosphohydrolase" evidence="15">
    <location>
        <begin position="119"/>
        <end position="209"/>
    </location>
</feature>
<keyword evidence="11 15" id="KW-0378">Hydrolase</keyword>
<evidence type="ECO:0000256" key="2">
    <source>
        <dbReference type="ARBA" id="ARBA00001460"/>
    </source>
</evidence>
<dbReference type="GO" id="GO:0004635">
    <property type="term" value="F:phosphoribosyl-AMP cyclohydrolase activity"/>
    <property type="evidence" value="ECO:0007669"/>
    <property type="project" value="UniProtKB-UniRule"/>
</dbReference>
<dbReference type="InterPro" id="IPR026660">
    <property type="entry name" value="PRA-CH"/>
</dbReference>
<comment type="catalytic activity">
    <reaction evidence="1 15">
        <text>1-(5-phospho-beta-D-ribosyl)-5'-AMP + H2O = 1-(5-phospho-beta-D-ribosyl)-5-[(5-phospho-beta-D-ribosylamino)methylideneamino]imidazole-4-carboxamide</text>
        <dbReference type="Rhea" id="RHEA:20049"/>
        <dbReference type="ChEBI" id="CHEBI:15377"/>
        <dbReference type="ChEBI" id="CHEBI:58435"/>
        <dbReference type="ChEBI" id="CHEBI:59457"/>
        <dbReference type="EC" id="3.5.4.19"/>
    </reaction>
</comment>
<dbReference type="NCBIfam" id="NF000768">
    <property type="entry name" value="PRK00051.1"/>
    <property type="match status" value="1"/>
</dbReference>
<reference evidence="17 18" key="1">
    <citation type="submission" date="2013-08" db="EMBL/GenBank/DDBJ databases">
        <authorList>
            <person name="Huang J."/>
            <person name="Wang G."/>
        </authorList>
    </citation>
    <scope>NUCLEOTIDE SEQUENCE [LARGE SCALE GENOMIC DNA]</scope>
    <source>
        <strain evidence="17 18">JSM 076056</strain>
    </source>
</reference>
<dbReference type="FunFam" id="3.10.20.810:FF:000001">
    <property type="entry name" value="Histidine biosynthesis bifunctional protein HisIE"/>
    <property type="match status" value="1"/>
</dbReference>
<dbReference type="HAMAP" id="MF_01019">
    <property type="entry name" value="HisIE"/>
    <property type="match status" value="1"/>
</dbReference>
<dbReference type="EMBL" id="AVPE01000004">
    <property type="protein sequence ID" value="KGX92909.1"/>
    <property type="molecule type" value="Genomic_DNA"/>
</dbReference>
<dbReference type="NCBIfam" id="NF002747">
    <property type="entry name" value="PRK02759.1"/>
    <property type="match status" value="1"/>
</dbReference>
<comment type="caution">
    <text evidence="17">The sequence shown here is derived from an EMBL/GenBank/DDBJ whole genome shotgun (WGS) entry which is preliminary data.</text>
</comment>
<organism evidence="17 18">
    <name type="scientific">Pontibacillus halophilus JSM 076056 = DSM 19796</name>
    <dbReference type="NCBI Taxonomy" id="1385510"/>
    <lineage>
        <taxon>Bacteria</taxon>
        <taxon>Bacillati</taxon>
        <taxon>Bacillota</taxon>
        <taxon>Bacilli</taxon>
        <taxon>Bacillales</taxon>
        <taxon>Bacillaceae</taxon>
        <taxon>Pontibacillus</taxon>
    </lineage>
</organism>
<evidence type="ECO:0000256" key="11">
    <source>
        <dbReference type="ARBA" id="ARBA00022801"/>
    </source>
</evidence>
<evidence type="ECO:0000256" key="12">
    <source>
        <dbReference type="ARBA" id="ARBA00022840"/>
    </source>
</evidence>
<proteinExistence type="inferred from homology"/>
<comment type="pathway">
    <text evidence="4 15">Amino-acid biosynthesis; L-histidine biosynthesis; L-histidine from 5-phospho-alpha-D-ribose 1-diphosphate: step 3/9.</text>
</comment>
<dbReference type="FunFam" id="1.10.287.1080:FF:000002">
    <property type="entry name" value="Histidine biosynthesis bifunctional protein HisIE"/>
    <property type="match status" value="1"/>
</dbReference>
<dbReference type="GO" id="GO:0005737">
    <property type="term" value="C:cytoplasm"/>
    <property type="evidence" value="ECO:0007669"/>
    <property type="project" value="UniProtKB-SubCell"/>
</dbReference>
<dbReference type="InterPro" id="IPR008179">
    <property type="entry name" value="HisE"/>
</dbReference>
<dbReference type="PANTHER" id="PTHR42945:SF9">
    <property type="entry name" value="HISTIDINE BIOSYNTHESIS BIFUNCTIONAL PROTEIN HISIE"/>
    <property type="match status" value="1"/>
</dbReference>